<gene>
    <name evidence="5" type="ORF">OSB04_028738</name>
</gene>
<dbReference type="InterPro" id="IPR036397">
    <property type="entry name" value="RNaseH_sf"/>
</dbReference>
<feature type="compositionally biased region" description="Basic and acidic residues" evidence="3">
    <location>
        <begin position="1"/>
        <end position="25"/>
    </location>
</feature>
<dbReference type="GO" id="GO:0008233">
    <property type="term" value="F:peptidase activity"/>
    <property type="evidence" value="ECO:0007669"/>
    <property type="project" value="UniProtKB-KW"/>
</dbReference>
<feature type="region of interest" description="Disordered" evidence="3">
    <location>
        <begin position="1221"/>
        <end position="1266"/>
    </location>
</feature>
<feature type="compositionally biased region" description="Basic and acidic residues" evidence="3">
    <location>
        <begin position="671"/>
        <end position="693"/>
    </location>
</feature>
<feature type="compositionally biased region" description="Low complexity" evidence="3">
    <location>
        <begin position="363"/>
        <end position="383"/>
    </location>
</feature>
<feature type="region of interest" description="Disordered" evidence="3">
    <location>
        <begin position="362"/>
        <end position="383"/>
    </location>
</feature>
<dbReference type="Proteomes" id="UP001172457">
    <property type="component" value="Chromosome 7"/>
</dbReference>
<keyword evidence="6" id="KW-1185">Reference proteome</keyword>
<dbReference type="Pfam" id="PF13976">
    <property type="entry name" value="gag_pre-integrs"/>
    <property type="match status" value="1"/>
</dbReference>
<evidence type="ECO:0000256" key="2">
    <source>
        <dbReference type="SAM" id="Coils"/>
    </source>
</evidence>
<feature type="coiled-coil region" evidence="2">
    <location>
        <begin position="482"/>
        <end position="509"/>
    </location>
</feature>
<feature type="region of interest" description="Disordered" evidence="3">
    <location>
        <begin position="561"/>
        <end position="693"/>
    </location>
</feature>
<sequence length="1362" mass="152366">MSQATTDKEMRADMEADMKVEDTSKDLSLGTSKEEVTAGPMKGWSVEKEISKEVTIIGQINMGVTSTGNPLGKINKSQLSKVVRSQVNHINPSTKTPLLSKPHFPDLMGKKEKGVTLLVEEENWVCEEESLDEEDQLVRGHCLMADFEGPDGVGPNTHHDNEASEVSSIPDINDTISLLEAKICDLEGDLQSERTLVTKFRIDNAVYKSSLEDLTLNYNREVLESSVRESNLSNKLLSLQKSHEELNNNHGELSIKFQLLSEERTKLFSKIQKLKDNNFKRGQSEQTLSILTKHANKNPFYKARPGLGLAENHVLEKAPSNLFNFEDMAASKPKPAFVGGHVTEEYVRQTITYIEVINDETITRNTSPSNSTTSSPPISPATNRPIFILARDPDNTDPSLEGIKARTPCVAMPPINYADLNTSYATREIELSEETLVIPPMDVSATKSPDLVELEKEVFGLRLKAMDLDACQHQILNLRVIVSEKDHLINTLEKELLEANAERIRLSSECETANSSFTIFKTKFADLYKRLIIQEVQFELEKKLLYEKEMMYHQTFVNQDSAESQASGSEKSNPKGEKCVGTDKKKSVKPHTPKGLQNKNSKSNDARASVKPIQGLDFNSSTFEVGETSQLKPNKPFTSAKPNFSKPSSGKDGKSISTKPSSNSHHAFNADGRRKDGEKNVKPPRKDHQERNNKFSAFLKRRGPSRAGLGHAPPSVGFHSNMCVNSNRNLNNVFDAFRNDMCSMFNNLLRYGVANSLNAHNSNVSHMWYFDSRAYRHMTGQRSFLFDYVERFEGYIKMIDKTPKPMLGYGKITDGRYIITDVRYVEGLGYNMFSSSQFCDNGYWVKQFLYGSDVNDEDGNVVLSARRNDNLYFTVFRSIPQTHPQFEALSQPMNAICLLSKASMEESWLSHRRLCHQNFKDMNKLVSKRLVKGLPETRLSKDSLCPACEKGKLRRSSRPPKMDTNSKSPLDMIHMVLCGPMRVESLARKKYMLVLVDEFSRFTWLEFLRAKSDAADRTIAFIKRIQILLSRKVKKLRSDNKTDFNPSLKLQSFLVERKNRTLVEAARSMMAHSGVPQAFWAEAVSTACFTQNRTLIVNWTGKTAYEMIEQRKPNFLDVNAMFLMTEKIWVSLTLSLISLSSSDTHITQRHIGYSTNAPEPSWKAQINPNALLPELSIAPPSTDSASNSSASDFIDLADYDLPTLTGPIVVPAQAGSTTTSVSSDAFVTEPSSSTSTNSVTPDGLSPETSSIEPPTVASPEPVREQTTHPVLAPIPEDAPLPSPSSAQRTYVQVVREPRLEVVLNIEPLTNLQEGSSSGNQSEVLAVYDENDASNNQQAYITLPHTKKWTRDHPSYQIIGSPS</sequence>
<evidence type="ECO:0000313" key="5">
    <source>
        <dbReference type="EMBL" id="KAJ9542232.1"/>
    </source>
</evidence>
<dbReference type="PANTHER" id="PTHR42648:SF18">
    <property type="entry name" value="RETROTRANSPOSON, UNCLASSIFIED-LIKE PROTEIN"/>
    <property type="match status" value="1"/>
</dbReference>
<dbReference type="SUPFAM" id="SSF53098">
    <property type="entry name" value="Ribonuclease H-like"/>
    <property type="match status" value="1"/>
</dbReference>
<dbReference type="InterPro" id="IPR054722">
    <property type="entry name" value="PolX-like_BBD"/>
</dbReference>
<keyword evidence="1" id="KW-0645">Protease</keyword>
<proteinExistence type="predicted"/>
<comment type="caution">
    <text evidence="5">The sequence shown here is derived from an EMBL/GenBank/DDBJ whole genome shotgun (WGS) entry which is preliminary data.</text>
</comment>
<reference evidence="5" key="1">
    <citation type="submission" date="2023-03" db="EMBL/GenBank/DDBJ databases">
        <title>Chromosome-scale reference genome and RAD-based genetic map of yellow starthistle (Centaurea solstitialis) reveal putative structural variation and QTLs associated with invader traits.</title>
        <authorList>
            <person name="Reatini B."/>
            <person name="Cang F.A."/>
            <person name="Jiang Q."/>
            <person name="Mckibben M.T.W."/>
            <person name="Barker M.S."/>
            <person name="Rieseberg L.H."/>
            <person name="Dlugosch K.M."/>
        </authorList>
    </citation>
    <scope>NUCLEOTIDE SEQUENCE</scope>
    <source>
        <strain evidence="5">CAN-66</strain>
        <tissue evidence="5">Leaf</tissue>
    </source>
</reference>
<keyword evidence="2" id="KW-0175">Coiled coil</keyword>
<dbReference type="InterPro" id="IPR012337">
    <property type="entry name" value="RNaseH-like_sf"/>
</dbReference>
<feature type="compositionally biased region" description="Polar residues" evidence="3">
    <location>
        <begin position="561"/>
        <end position="571"/>
    </location>
</feature>
<dbReference type="InterPro" id="IPR039537">
    <property type="entry name" value="Retrotran_Ty1/copia-like"/>
</dbReference>
<dbReference type="GO" id="GO:0003676">
    <property type="term" value="F:nucleic acid binding"/>
    <property type="evidence" value="ECO:0007669"/>
    <property type="project" value="InterPro"/>
</dbReference>
<dbReference type="PANTHER" id="PTHR42648">
    <property type="entry name" value="TRANSPOSASE, PUTATIVE-RELATED"/>
    <property type="match status" value="1"/>
</dbReference>
<evidence type="ECO:0000313" key="6">
    <source>
        <dbReference type="Proteomes" id="UP001172457"/>
    </source>
</evidence>
<dbReference type="Pfam" id="PF22936">
    <property type="entry name" value="Pol_BBD"/>
    <property type="match status" value="1"/>
</dbReference>
<accession>A0AA38SZX1</accession>
<feature type="compositionally biased region" description="Polar residues" evidence="3">
    <location>
        <begin position="617"/>
        <end position="648"/>
    </location>
</feature>
<dbReference type="InterPro" id="IPR001584">
    <property type="entry name" value="Integrase_cat-core"/>
</dbReference>
<feature type="region of interest" description="Disordered" evidence="3">
    <location>
        <begin position="1"/>
        <end position="40"/>
    </location>
</feature>
<dbReference type="GO" id="GO:0006508">
    <property type="term" value="P:proteolysis"/>
    <property type="evidence" value="ECO:0007669"/>
    <property type="project" value="UniProtKB-KW"/>
</dbReference>
<feature type="domain" description="Integrase catalytic" evidence="4">
    <location>
        <begin position="955"/>
        <end position="1054"/>
    </location>
</feature>
<dbReference type="GO" id="GO:0015074">
    <property type="term" value="P:DNA integration"/>
    <property type="evidence" value="ECO:0007669"/>
    <property type="project" value="InterPro"/>
</dbReference>
<dbReference type="PROSITE" id="PS50994">
    <property type="entry name" value="INTEGRASE"/>
    <property type="match status" value="1"/>
</dbReference>
<feature type="compositionally biased region" description="Polar residues" evidence="3">
    <location>
        <begin position="655"/>
        <end position="666"/>
    </location>
</feature>
<dbReference type="InterPro" id="IPR025724">
    <property type="entry name" value="GAG-pre-integrase_dom"/>
</dbReference>
<dbReference type="EMBL" id="JARYMX010000007">
    <property type="protein sequence ID" value="KAJ9542232.1"/>
    <property type="molecule type" value="Genomic_DNA"/>
</dbReference>
<organism evidence="5 6">
    <name type="scientific">Centaurea solstitialis</name>
    <name type="common">yellow star-thistle</name>
    <dbReference type="NCBI Taxonomy" id="347529"/>
    <lineage>
        <taxon>Eukaryota</taxon>
        <taxon>Viridiplantae</taxon>
        <taxon>Streptophyta</taxon>
        <taxon>Embryophyta</taxon>
        <taxon>Tracheophyta</taxon>
        <taxon>Spermatophyta</taxon>
        <taxon>Magnoliopsida</taxon>
        <taxon>eudicotyledons</taxon>
        <taxon>Gunneridae</taxon>
        <taxon>Pentapetalae</taxon>
        <taxon>asterids</taxon>
        <taxon>campanulids</taxon>
        <taxon>Asterales</taxon>
        <taxon>Asteraceae</taxon>
        <taxon>Carduoideae</taxon>
        <taxon>Cardueae</taxon>
        <taxon>Centaureinae</taxon>
        <taxon>Centaurea</taxon>
    </lineage>
</organism>
<evidence type="ECO:0000256" key="3">
    <source>
        <dbReference type="SAM" id="MobiDB-lite"/>
    </source>
</evidence>
<keyword evidence="1" id="KW-0378">Hydrolase</keyword>
<dbReference type="Gene3D" id="3.30.420.10">
    <property type="entry name" value="Ribonuclease H-like superfamily/Ribonuclease H"/>
    <property type="match status" value="2"/>
</dbReference>
<name>A0AA38SZX1_9ASTR</name>
<feature type="compositionally biased region" description="Basic and acidic residues" evidence="3">
    <location>
        <begin position="572"/>
        <end position="585"/>
    </location>
</feature>
<evidence type="ECO:0000256" key="1">
    <source>
        <dbReference type="ARBA" id="ARBA00022670"/>
    </source>
</evidence>
<feature type="compositionally biased region" description="Low complexity" evidence="3">
    <location>
        <begin position="1227"/>
        <end position="1241"/>
    </location>
</feature>
<evidence type="ECO:0000259" key="4">
    <source>
        <dbReference type="PROSITE" id="PS50994"/>
    </source>
</evidence>
<protein>
    <recommendedName>
        <fullName evidence="4">Integrase catalytic domain-containing protein</fullName>
    </recommendedName>
</protein>